<evidence type="ECO:0000256" key="3">
    <source>
        <dbReference type="ARBA" id="ARBA00023004"/>
    </source>
</evidence>
<protein>
    <submittedName>
        <fullName evidence="6">Radical SAM domain protein</fullName>
    </submittedName>
</protein>
<accession>B5VZB0</accession>
<name>B5VZB0_LIMMA</name>
<dbReference type="SFLD" id="SFLDS00029">
    <property type="entry name" value="Radical_SAM"/>
    <property type="match status" value="1"/>
</dbReference>
<dbReference type="InterPro" id="IPR058240">
    <property type="entry name" value="rSAM_sf"/>
</dbReference>
<evidence type="ECO:0000313" key="6">
    <source>
        <dbReference type="EMBL" id="EDZ95311.1"/>
    </source>
</evidence>
<dbReference type="InterPro" id="IPR007197">
    <property type="entry name" value="rSAM"/>
</dbReference>
<dbReference type="SFLD" id="SFLDG01067">
    <property type="entry name" value="SPASM/twitch_domain_containing"/>
    <property type="match status" value="1"/>
</dbReference>
<evidence type="ECO:0000313" key="7">
    <source>
        <dbReference type="Proteomes" id="UP000004061"/>
    </source>
</evidence>
<dbReference type="EMBL" id="ABYK01000011">
    <property type="protein sequence ID" value="EDZ95311.1"/>
    <property type="molecule type" value="Genomic_DNA"/>
</dbReference>
<comment type="caution">
    <text evidence="6">The sequence shown here is derived from an EMBL/GenBank/DDBJ whole genome shotgun (WGS) entry which is preliminary data.</text>
</comment>
<reference evidence="6 7" key="1">
    <citation type="journal article" date="2011" name="Appl. Environ. Microbiol.">
        <title>Contribution of a Sodium Ion Gradient to Energy Conservation during Fermentation in the Cyanobacterium Arthrospira (Spirulina) maxima CS-328.</title>
        <authorList>
            <person name="Carrieri D."/>
            <person name="Ananyev G."/>
            <person name="Lenz O."/>
            <person name="Bryant D.A."/>
            <person name="Dismukes G.C."/>
        </authorList>
    </citation>
    <scope>NUCLEOTIDE SEQUENCE [LARGE SCALE GENOMIC DNA]</scope>
    <source>
        <strain evidence="6 7">CS-328</strain>
    </source>
</reference>
<keyword evidence="7" id="KW-1185">Reference proteome</keyword>
<organism evidence="6 7">
    <name type="scientific">Limnospira maxima CS-328</name>
    <dbReference type="NCBI Taxonomy" id="513049"/>
    <lineage>
        <taxon>Bacteria</taxon>
        <taxon>Bacillati</taxon>
        <taxon>Cyanobacteriota</taxon>
        <taxon>Cyanophyceae</taxon>
        <taxon>Oscillatoriophycideae</taxon>
        <taxon>Oscillatoriales</taxon>
        <taxon>Sirenicapillariaceae</taxon>
        <taxon>Limnospira</taxon>
    </lineage>
</organism>
<dbReference type="InterPro" id="IPR050377">
    <property type="entry name" value="Radical_SAM_PqqE_MftC-like"/>
</dbReference>
<dbReference type="AlphaFoldDB" id="B5VZB0"/>
<dbReference type="PANTHER" id="PTHR11228">
    <property type="entry name" value="RADICAL SAM DOMAIN PROTEIN"/>
    <property type="match status" value="1"/>
</dbReference>
<dbReference type="InterPro" id="IPR023885">
    <property type="entry name" value="4Fe4S-binding_SPASM_dom"/>
</dbReference>
<keyword evidence="4" id="KW-0411">Iron-sulfur</keyword>
<dbReference type="Proteomes" id="UP000004061">
    <property type="component" value="Unassembled WGS sequence"/>
</dbReference>
<dbReference type="PANTHER" id="PTHR11228:SF7">
    <property type="entry name" value="PQQA PEPTIDE CYCLASE"/>
    <property type="match status" value="1"/>
</dbReference>
<evidence type="ECO:0000256" key="1">
    <source>
        <dbReference type="ARBA" id="ARBA00022691"/>
    </source>
</evidence>
<dbReference type="InterPro" id="IPR013785">
    <property type="entry name" value="Aldolase_TIM"/>
</dbReference>
<keyword evidence="2" id="KW-0479">Metal-binding</keyword>
<gene>
    <name evidence="6" type="ORF">AmaxDRAFT_1912</name>
</gene>
<dbReference type="NCBIfam" id="TIGR04085">
    <property type="entry name" value="rSAM_more_4Fe4S"/>
    <property type="match status" value="1"/>
</dbReference>
<feature type="domain" description="Radical SAM core" evidence="5">
    <location>
        <begin position="9"/>
        <end position="213"/>
    </location>
</feature>
<evidence type="ECO:0000256" key="2">
    <source>
        <dbReference type="ARBA" id="ARBA00022723"/>
    </source>
</evidence>
<evidence type="ECO:0000256" key="4">
    <source>
        <dbReference type="ARBA" id="ARBA00023014"/>
    </source>
</evidence>
<dbReference type="CDD" id="cd01335">
    <property type="entry name" value="Radical_SAM"/>
    <property type="match status" value="1"/>
</dbReference>
<dbReference type="GO" id="GO:0051536">
    <property type="term" value="F:iron-sulfur cluster binding"/>
    <property type="evidence" value="ECO:0007669"/>
    <property type="project" value="UniProtKB-KW"/>
</dbReference>
<dbReference type="Gene3D" id="3.20.20.70">
    <property type="entry name" value="Aldolase class I"/>
    <property type="match status" value="1"/>
</dbReference>
<sequence>MVEIQDTTKKAETTYDIGLGITSRCNARCKHCYSSSLGRQEDISLDLIQNLLSIIPVKSINLGTGEVGLHPCFEQIIEYILSNVSKVSITSNGLTLSRMSDDQLCRLHDVDISLDFPSAKKHDEFRGVRLFDLAIYQIDRCKKLGVKCSVATAVTSANIPYLLEMLSLVRTYDIALRLNLYKQVDAEYLTPNYEQFWNFFKVFFKYAKIVSCSEPILQVVLGMCHKEFQGSPCTHNSLRIRPNGQISRCVYLSGEENLYALEDHHILEKLNHIGHPKYIPVVCHRCKHVNYCQGGCESRRILTQGINMPDMYCPFIHGENIYIEPLIAEKDDSEDYIHSSYLCTLIVK</sequence>
<keyword evidence="3" id="KW-0408">Iron</keyword>
<dbReference type="Pfam" id="PF04055">
    <property type="entry name" value="Radical_SAM"/>
    <property type="match status" value="1"/>
</dbReference>
<dbReference type="GO" id="GO:0003824">
    <property type="term" value="F:catalytic activity"/>
    <property type="evidence" value="ECO:0007669"/>
    <property type="project" value="InterPro"/>
</dbReference>
<dbReference type="GO" id="GO:0046872">
    <property type="term" value="F:metal ion binding"/>
    <property type="evidence" value="ECO:0007669"/>
    <property type="project" value="UniProtKB-KW"/>
</dbReference>
<dbReference type="SUPFAM" id="SSF102114">
    <property type="entry name" value="Radical SAM enzymes"/>
    <property type="match status" value="1"/>
</dbReference>
<keyword evidence="1" id="KW-0949">S-adenosyl-L-methionine</keyword>
<dbReference type="PROSITE" id="PS51918">
    <property type="entry name" value="RADICAL_SAM"/>
    <property type="match status" value="1"/>
</dbReference>
<proteinExistence type="predicted"/>
<evidence type="ECO:0000259" key="5">
    <source>
        <dbReference type="PROSITE" id="PS51918"/>
    </source>
</evidence>
<dbReference type="RefSeq" id="WP_006668961.1">
    <property type="nucleotide sequence ID" value="NZ_ABYK01000011.1"/>
</dbReference>